<evidence type="ECO:0000256" key="1">
    <source>
        <dbReference type="SAM" id="Coils"/>
    </source>
</evidence>
<feature type="coiled-coil region" evidence="1">
    <location>
        <begin position="384"/>
        <end position="413"/>
    </location>
</feature>
<organism evidence="2 3">
    <name type="scientific">Azospira oryzae (strain ATCC BAA-33 / DSM 13638 / PS)</name>
    <name type="common">Dechlorosoma suillum</name>
    <dbReference type="NCBI Taxonomy" id="640081"/>
    <lineage>
        <taxon>Bacteria</taxon>
        <taxon>Pseudomonadati</taxon>
        <taxon>Pseudomonadota</taxon>
        <taxon>Betaproteobacteria</taxon>
        <taxon>Rhodocyclales</taxon>
        <taxon>Rhodocyclaceae</taxon>
        <taxon>Azospira</taxon>
    </lineage>
</organism>
<accession>G8QN26</accession>
<dbReference type="EMBL" id="CP003153">
    <property type="protein sequence ID" value="AEV26866.1"/>
    <property type="molecule type" value="Genomic_DNA"/>
</dbReference>
<gene>
    <name evidence="2" type="ordered locus">Dsui_2514</name>
</gene>
<evidence type="ECO:0000313" key="2">
    <source>
        <dbReference type="EMBL" id="AEV26866.1"/>
    </source>
</evidence>
<keyword evidence="1" id="KW-0175">Coiled coil</keyword>
<protein>
    <recommendedName>
        <fullName evidence="4">Competence protein</fullName>
    </recommendedName>
</protein>
<evidence type="ECO:0000313" key="3">
    <source>
        <dbReference type="Proteomes" id="UP000005633"/>
    </source>
</evidence>
<dbReference type="STRING" id="640081.Dsui_2514"/>
<reference evidence="2 3" key="1">
    <citation type="journal article" date="2012" name="J. Bacteriol.">
        <title>Complete genome sequence of the anaerobic perchlorate-reducing bacterium Azospira suillum strain PS.</title>
        <authorList>
            <person name="Byrne-Bailey K.G."/>
            <person name="Coates J.D."/>
        </authorList>
    </citation>
    <scope>NUCLEOTIDE SEQUENCE [LARGE SCALE GENOMIC DNA]</scope>
    <source>
        <strain evidence="3">ATCC BAA-33 / DSM 13638 / PS</strain>
    </source>
</reference>
<dbReference type="AlphaFoldDB" id="G8QN26"/>
<dbReference type="KEGG" id="dsu:Dsui_2514"/>
<dbReference type="HOGENOM" id="CLU_565805_0_0_4"/>
<sequence length="482" mass="53825">MAWARDQVTGEPRYIGELAREQTGAACKCECYSCGLPLLAVNAGKVAYKRRPHFRHPDGAAKDDCLVLSARSAALELLRKDGLLQLPRRRMSAKVAGLSGHYHEAWVEAPGQTVRVADFSFNDRAAAMLTLDDGRQIRVLLDGSVSVRNVAGEGVALTPTIILSITDPEIAAMSPEELRRRLVILAEGAVWCAHWDDAELHQAALGLAQSKAIDALDWLDATDLPDGLSNDERRETLLHLKAKEILERERKINLPTLSASVEVRGPLGTPIMATRHVFSEMVELEQVTLEKHMGRIRPDVLAHAKAGKWFPPGLLIIEITVSNTITEERLVRLRESNIPALEIDISRMGGKVTEKEFTHLVVHETASKRWLFHPLTASLELDAKSEVNRKRVEQNAEARRIEENKAKDRQREEMRRMGSTVWRDRFLAAAEAYGNELARFDTTGQQYDRLQAAMTEVEGCADALAEHGYPEAKDDFILYRGL</sequence>
<dbReference type="eggNOG" id="COG4469">
    <property type="taxonomic scope" value="Bacteria"/>
</dbReference>
<proteinExistence type="predicted"/>
<dbReference type="Proteomes" id="UP000005633">
    <property type="component" value="Chromosome"/>
</dbReference>
<evidence type="ECO:0008006" key="4">
    <source>
        <dbReference type="Google" id="ProtNLM"/>
    </source>
</evidence>
<name>G8QN26_AZOOP</name>